<evidence type="ECO:0000256" key="8">
    <source>
        <dbReference type="ARBA" id="ARBA00022989"/>
    </source>
</evidence>
<feature type="transmembrane region" description="Helical" evidence="11">
    <location>
        <begin position="294"/>
        <end position="311"/>
    </location>
</feature>
<dbReference type="InParanoid" id="U5DNP2"/>
<dbReference type="PATRIC" id="fig|582515.4.peg.2395"/>
<dbReference type="eggNOG" id="COG1994">
    <property type="taxonomic scope" value="Bacteria"/>
</dbReference>
<evidence type="ECO:0000256" key="11">
    <source>
        <dbReference type="SAM" id="Phobius"/>
    </source>
</evidence>
<evidence type="ECO:0000259" key="12">
    <source>
        <dbReference type="Pfam" id="PF02163"/>
    </source>
</evidence>
<feature type="transmembrane region" description="Helical" evidence="11">
    <location>
        <begin position="320"/>
        <end position="344"/>
    </location>
</feature>
<evidence type="ECO:0000313" key="13">
    <source>
        <dbReference type="EMBL" id="ERN41325.1"/>
    </source>
</evidence>
<dbReference type="STRING" id="582515.KR51_00021280"/>
<dbReference type="GO" id="GO:0006508">
    <property type="term" value="P:proteolysis"/>
    <property type="evidence" value="ECO:0007669"/>
    <property type="project" value="UniProtKB-KW"/>
</dbReference>
<reference evidence="13 14" key="1">
    <citation type="submission" date="2013-05" db="EMBL/GenBank/DDBJ databases">
        <title>Draft genome sequence of Rubidibacter lacunae KORDI 51-2.</title>
        <authorList>
            <person name="Choi D.H."/>
            <person name="Noh J.H."/>
            <person name="Kwon K.-K."/>
            <person name="Lee J.-H."/>
            <person name="Ryu J.-Y."/>
        </authorList>
    </citation>
    <scope>NUCLEOTIDE SEQUENCE [LARGE SCALE GENOMIC DNA]</scope>
    <source>
        <strain evidence="13 14">KORDI 51-2</strain>
    </source>
</reference>
<keyword evidence="4" id="KW-0645">Protease</keyword>
<protein>
    <recommendedName>
        <fullName evidence="12">Peptidase M50 domain-containing protein</fullName>
    </recommendedName>
</protein>
<comment type="caution">
    <text evidence="13">The sequence shown here is derived from an EMBL/GenBank/DDBJ whole genome shotgun (WGS) entry which is preliminary data.</text>
</comment>
<feature type="transmembrane region" description="Helical" evidence="11">
    <location>
        <begin position="218"/>
        <end position="241"/>
    </location>
</feature>
<feature type="transmembrane region" description="Helical" evidence="11">
    <location>
        <begin position="400"/>
        <end position="428"/>
    </location>
</feature>
<comment type="subcellular location">
    <subcellularLocation>
        <location evidence="2">Membrane</location>
        <topology evidence="2">Multi-pass membrane protein</topology>
    </subcellularLocation>
</comment>
<keyword evidence="14" id="KW-1185">Reference proteome</keyword>
<feature type="transmembrane region" description="Helical" evidence="11">
    <location>
        <begin position="482"/>
        <end position="503"/>
    </location>
</feature>
<dbReference type="GO" id="GO:0008233">
    <property type="term" value="F:peptidase activity"/>
    <property type="evidence" value="ECO:0007669"/>
    <property type="project" value="UniProtKB-KW"/>
</dbReference>
<dbReference type="Proteomes" id="UP000016960">
    <property type="component" value="Unassembled WGS sequence"/>
</dbReference>
<evidence type="ECO:0000256" key="1">
    <source>
        <dbReference type="ARBA" id="ARBA00001947"/>
    </source>
</evidence>
<dbReference type="PANTHER" id="PTHR31412:SF0">
    <property type="entry name" value="ZINC METALLOPROTEASE EGY1, CHLOROPLASTIC-RELATED"/>
    <property type="match status" value="1"/>
</dbReference>
<evidence type="ECO:0000256" key="7">
    <source>
        <dbReference type="ARBA" id="ARBA00022946"/>
    </source>
</evidence>
<evidence type="ECO:0000313" key="14">
    <source>
        <dbReference type="Proteomes" id="UP000016960"/>
    </source>
</evidence>
<keyword evidence="6" id="KW-0378">Hydrolase</keyword>
<dbReference type="EMBL" id="ASSJ01000050">
    <property type="protein sequence ID" value="ERN41325.1"/>
    <property type="molecule type" value="Genomic_DNA"/>
</dbReference>
<dbReference type="InterPro" id="IPR008915">
    <property type="entry name" value="Peptidase_M50"/>
</dbReference>
<keyword evidence="8 11" id="KW-1133">Transmembrane helix</keyword>
<dbReference type="InterPro" id="IPR044838">
    <property type="entry name" value="EGY1-like"/>
</dbReference>
<evidence type="ECO:0000256" key="2">
    <source>
        <dbReference type="ARBA" id="ARBA00004141"/>
    </source>
</evidence>
<feature type="transmembrane region" description="Helical" evidence="11">
    <location>
        <begin position="33"/>
        <end position="53"/>
    </location>
</feature>
<evidence type="ECO:0000256" key="10">
    <source>
        <dbReference type="SAM" id="MobiDB-lite"/>
    </source>
</evidence>
<feature type="transmembrane region" description="Helical" evidence="11">
    <location>
        <begin position="60"/>
        <end position="77"/>
    </location>
</feature>
<feature type="region of interest" description="Disordered" evidence="10">
    <location>
        <begin position="84"/>
        <end position="119"/>
    </location>
</feature>
<keyword evidence="5 11" id="KW-0812">Transmembrane</keyword>
<dbReference type="RefSeq" id="WP_022607167.1">
    <property type="nucleotide sequence ID" value="NZ_ASSJ01000050.1"/>
</dbReference>
<dbReference type="PANTHER" id="PTHR31412">
    <property type="entry name" value="ZINC METALLOPROTEASE EGY1"/>
    <property type="match status" value="1"/>
</dbReference>
<organism evidence="13 14">
    <name type="scientific">Rubidibacter lacunae KORDI 51-2</name>
    <dbReference type="NCBI Taxonomy" id="582515"/>
    <lineage>
        <taxon>Bacteria</taxon>
        <taxon>Bacillati</taxon>
        <taxon>Cyanobacteriota</taxon>
        <taxon>Cyanophyceae</taxon>
        <taxon>Oscillatoriophycideae</taxon>
        <taxon>Chroococcales</taxon>
        <taxon>Aphanothecaceae</taxon>
        <taxon>Rubidibacter</taxon>
    </lineage>
</organism>
<proteinExistence type="inferred from homology"/>
<keyword evidence="9 11" id="KW-0472">Membrane</keyword>
<feature type="domain" description="Peptidase M50" evidence="12">
    <location>
        <begin position="265"/>
        <end position="433"/>
    </location>
</feature>
<dbReference type="Pfam" id="PF02163">
    <property type="entry name" value="Peptidase_M50"/>
    <property type="match status" value="1"/>
</dbReference>
<name>U5DNP2_9CHRO</name>
<comment type="cofactor">
    <cofactor evidence="1">
        <name>Zn(2+)</name>
        <dbReference type="ChEBI" id="CHEBI:29105"/>
    </cofactor>
</comment>
<evidence type="ECO:0000256" key="5">
    <source>
        <dbReference type="ARBA" id="ARBA00022692"/>
    </source>
</evidence>
<keyword evidence="7" id="KW-0809">Transit peptide</keyword>
<evidence type="ECO:0000256" key="3">
    <source>
        <dbReference type="ARBA" id="ARBA00007931"/>
    </source>
</evidence>
<accession>U5DNP2</accession>
<evidence type="ECO:0000256" key="4">
    <source>
        <dbReference type="ARBA" id="ARBA00022670"/>
    </source>
</evidence>
<gene>
    <name evidence="13" type="ORF">KR51_00021280</name>
</gene>
<comment type="similarity">
    <text evidence="3">Belongs to the peptidase M50B family.</text>
</comment>
<feature type="transmembrane region" description="Helical" evidence="11">
    <location>
        <begin position="440"/>
        <end position="462"/>
    </location>
</feature>
<dbReference type="CDD" id="cd06160">
    <property type="entry name" value="S2P-M50_like_2"/>
    <property type="match status" value="1"/>
</dbReference>
<evidence type="ECO:0000256" key="6">
    <source>
        <dbReference type="ARBA" id="ARBA00022801"/>
    </source>
</evidence>
<dbReference type="GO" id="GO:0016020">
    <property type="term" value="C:membrane"/>
    <property type="evidence" value="ECO:0007669"/>
    <property type="project" value="UniProtKB-SubCell"/>
</dbReference>
<evidence type="ECO:0000256" key="9">
    <source>
        <dbReference type="ARBA" id="ARBA00023136"/>
    </source>
</evidence>
<sequence length="508" mass="55880">MPVLGLMLLLLGLLTYAILRRSVAGLTRTPLWLLWSVMMMPAFVWSAWILIAGEDRPMPVLLALAPFLICPPLYLWLVQRGRRKPPRQDAPPSDRLAANLATDRPTATVPETAPEKAPRLLAPEEEKQLRNCFPWSVYYLQHVDQNLQAVLCRGKLRAASDEAYRKIAGNIQAEFGDRFLVVFQESLRGEPFFALVPNPRSRDRLNVEGEQPLNRPGWLVGLLLLTLVTTANIGWQLAAVFENPATDFSNTEFTYELLLQGLPYTLGLMTILGAKELCHYSVAIAYEIHSTLPYFIPVPIAPGTFGAFVIMRSPIPNRRALFDVAIAGPLCGFAVTILILLWGLSLSQAVPLTEDSTILSINALDPRFSLLLTVFAKLTLGEHFSAGAAIQMHPLAVAGYVGWIVTALKLIPFGQLNGGNIVHAIYGIRTAAIVGQIARLLLLLLALAEPWFLAVAIVLFFLPSIGEPALDDVSELDDLRDAIGLTVLVLLLAMVLPMPQVLAQWLNV</sequence>
<dbReference type="AlphaFoldDB" id="U5DNP2"/>